<gene>
    <name evidence="3" type="ORF">CYFUS_000046</name>
</gene>
<feature type="region of interest" description="Disordered" evidence="2">
    <location>
        <begin position="47"/>
        <end position="68"/>
    </location>
</feature>
<feature type="region of interest" description="Disordered" evidence="2">
    <location>
        <begin position="1"/>
        <end position="34"/>
    </location>
</feature>
<dbReference type="EMBL" id="CP022098">
    <property type="protein sequence ID" value="ATB34639.1"/>
    <property type="molecule type" value="Genomic_DNA"/>
</dbReference>
<dbReference type="RefSeq" id="WP_095983361.1">
    <property type="nucleotide sequence ID" value="NZ_CP022098.1"/>
</dbReference>
<evidence type="ECO:0000256" key="1">
    <source>
        <dbReference type="SAM" id="Coils"/>
    </source>
</evidence>
<reference evidence="3 4" key="1">
    <citation type="submission" date="2017-06" db="EMBL/GenBank/DDBJ databases">
        <title>Sequencing and comparative analysis of myxobacterial genomes.</title>
        <authorList>
            <person name="Rupp O."/>
            <person name="Goesmann A."/>
            <person name="Sogaard-Andersen L."/>
        </authorList>
    </citation>
    <scope>NUCLEOTIDE SEQUENCE [LARGE SCALE GENOMIC DNA]</scope>
    <source>
        <strain evidence="3 4">DSM 52655</strain>
    </source>
</reference>
<proteinExistence type="predicted"/>
<feature type="coiled-coil region" evidence="1">
    <location>
        <begin position="112"/>
        <end position="150"/>
    </location>
</feature>
<accession>A0A250ISC0</accession>
<dbReference type="Proteomes" id="UP000217257">
    <property type="component" value="Chromosome"/>
</dbReference>
<dbReference type="KEGG" id="cfus:CYFUS_000046"/>
<feature type="compositionally biased region" description="Low complexity" evidence="2">
    <location>
        <begin position="53"/>
        <end position="68"/>
    </location>
</feature>
<evidence type="ECO:0000313" key="4">
    <source>
        <dbReference type="Proteomes" id="UP000217257"/>
    </source>
</evidence>
<name>A0A250ISC0_9BACT</name>
<organism evidence="3 4">
    <name type="scientific">Cystobacter fuscus</name>
    <dbReference type="NCBI Taxonomy" id="43"/>
    <lineage>
        <taxon>Bacteria</taxon>
        <taxon>Pseudomonadati</taxon>
        <taxon>Myxococcota</taxon>
        <taxon>Myxococcia</taxon>
        <taxon>Myxococcales</taxon>
        <taxon>Cystobacterineae</taxon>
        <taxon>Archangiaceae</taxon>
        <taxon>Cystobacter</taxon>
    </lineage>
</organism>
<dbReference type="AlphaFoldDB" id="A0A250ISC0"/>
<keyword evidence="1" id="KW-0175">Coiled coil</keyword>
<protein>
    <submittedName>
        <fullName evidence="3">Uncharacterized protein</fullName>
    </submittedName>
</protein>
<evidence type="ECO:0000313" key="3">
    <source>
        <dbReference type="EMBL" id="ATB34639.1"/>
    </source>
</evidence>
<sequence length="202" mass="21010">MAESSTPGGSPPPASSSTAPSGDTDKAQLLKQVGDMMQAIQKMMALFNGAEEPGTPASSAPGSAKAAGVDGGAIDEALGGGEFGKTLGQVIDNEFGEKLVQALKGENGEALKNKLNDSIQKLLEQQKNNKAEVAKTLLEASEKLKKLLERPRGSDLRETARMLGDVLGEALGKIQQLASVNPVRKLGETTVELLSQQGRKGT</sequence>
<evidence type="ECO:0000256" key="2">
    <source>
        <dbReference type="SAM" id="MobiDB-lite"/>
    </source>
</evidence>